<accession>A0A1H4F9P3</accession>
<dbReference type="PANTHER" id="PTHR33885">
    <property type="entry name" value="PHAGE SHOCK PROTEIN C"/>
    <property type="match status" value="1"/>
</dbReference>
<sequence>MKKNITINLCGRLFQIDEDAYELLQQYINSLRSSFGKQEGGDEIVDDIETRIAELFDELRQQGIEAITIEHVKEIITRIGKPEELTGEDSEKQQESNGTNWEEQARSAGQKIYENVRARTAGKKLYRNPKDKMLAGVLSGIAVYTNTDPVIWRFLMILFTFCYGVGIFIYLVLALVIPEARTPEQLLQMEGKDITPQNLADVVVEGEKQHVQRPGFMRLLFIILMKMVIAFVVIISIVVCIALSLGFLGVLIATVSAMVLPLNSTLPFSLGAMGLEGAWVSNPKMLIIFVIALFLVLLLPIYAIIHMVLSLTGKIRPMGVIQRIVNIVLWVIAVCIAVPLGITIANYHYDYYQERYQIDSTTTYQGVKMDENDADFLRRGSWNLVKAKNCDHYTYYAMDSQGYDNARFLDVFNDRCEEIFQAERKEKVEPGIYQLTCYARAEGPGTFIYAMGKEKHLQTIPVNNNPEDEMGWKPITIDSIVVAGDSIAYGMSSDAVFTGETCRAKWFSAMDFVLTRTADLPKTKK</sequence>
<dbReference type="PANTHER" id="PTHR33885:SF3">
    <property type="entry name" value="PHAGE SHOCK PROTEIN C"/>
    <property type="match status" value="1"/>
</dbReference>
<feature type="domain" description="Phage shock protein PspC N-terminal" evidence="8">
    <location>
        <begin position="123"/>
        <end position="180"/>
    </location>
</feature>
<keyword evidence="5 7" id="KW-0472">Membrane</keyword>
<evidence type="ECO:0000256" key="7">
    <source>
        <dbReference type="SAM" id="Phobius"/>
    </source>
</evidence>
<keyword evidence="4 7" id="KW-1133">Transmembrane helix</keyword>
<evidence type="ECO:0000256" key="1">
    <source>
        <dbReference type="ARBA" id="ARBA00004162"/>
    </source>
</evidence>
<dbReference type="Pfam" id="PF04024">
    <property type="entry name" value="PspC"/>
    <property type="match status" value="1"/>
</dbReference>
<organism evidence="10 11">
    <name type="scientific">Xylanibacter ruminicola</name>
    <name type="common">Prevotella ruminicola</name>
    <dbReference type="NCBI Taxonomy" id="839"/>
    <lineage>
        <taxon>Bacteria</taxon>
        <taxon>Pseudomonadati</taxon>
        <taxon>Bacteroidota</taxon>
        <taxon>Bacteroidia</taxon>
        <taxon>Bacteroidales</taxon>
        <taxon>Prevotellaceae</taxon>
        <taxon>Xylanibacter</taxon>
    </lineage>
</organism>
<name>A0A1H4F9P3_XYLRU</name>
<dbReference type="OrthoDB" id="5772680at2"/>
<reference evidence="10 11" key="1">
    <citation type="submission" date="2016-10" db="EMBL/GenBank/DDBJ databases">
        <authorList>
            <person name="de Groot N.N."/>
        </authorList>
    </citation>
    <scope>NUCLEOTIDE SEQUENCE [LARGE SCALE GENOMIC DNA]</scope>
    <source>
        <strain evidence="10 11">D31d</strain>
    </source>
</reference>
<feature type="transmembrane region" description="Helical" evidence="7">
    <location>
        <begin position="324"/>
        <end position="349"/>
    </location>
</feature>
<comment type="subcellular location">
    <subcellularLocation>
        <location evidence="1">Cell membrane</location>
        <topology evidence="1">Single-pass membrane protein</topology>
    </subcellularLocation>
</comment>
<dbReference type="InterPro" id="IPR052027">
    <property type="entry name" value="PspC"/>
</dbReference>
<evidence type="ECO:0000256" key="4">
    <source>
        <dbReference type="ARBA" id="ARBA00022989"/>
    </source>
</evidence>
<dbReference type="Pfam" id="PF22571">
    <property type="entry name" value="LiaI-LiaF-TM_PspC"/>
    <property type="match status" value="1"/>
</dbReference>
<dbReference type="GO" id="GO:0005886">
    <property type="term" value="C:plasma membrane"/>
    <property type="evidence" value="ECO:0007669"/>
    <property type="project" value="UniProtKB-SubCell"/>
</dbReference>
<protein>
    <submittedName>
        <fullName evidence="10">Phage shock protein C (PspC) family protein</fullName>
    </submittedName>
</protein>
<dbReference type="AlphaFoldDB" id="A0A1H4F9P3"/>
<feature type="region of interest" description="Disordered" evidence="6">
    <location>
        <begin position="83"/>
        <end position="104"/>
    </location>
</feature>
<gene>
    <name evidence="10" type="ORF">SAMN05216462_3193</name>
</gene>
<dbReference type="RefSeq" id="WP_074762350.1">
    <property type="nucleotide sequence ID" value="NZ_FNRF01000008.1"/>
</dbReference>
<dbReference type="EMBL" id="FNRF01000008">
    <property type="protein sequence ID" value="SEA94024.1"/>
    <property type="molecule type" value="Genomic_DNA"/>
</dbReference>
<dbReference type="InterPro" id="IPR054321">
    <property type="entry name" value="PspC-rel_TM"/>
</dbReference>
<evidence type="ECO:0000259" key="8">
    <source>
        <dbReference type="Pfam" id="PF04024"/>
    </source>
</evidence>
<evidence type="ECO:0000313" key="10">
    <source>
        <dbReference type="EMBL" id="SEA94024.1"/>
    </source>
</evidence>
<feature type="domain" description="PspC-related transmembrane region" evidence="9">
    <location>
        <begin position="212"/>
        <end position="346"/>
    </location>
</feature>
<keyword evidence="2" id="KW-1003">Cell membrane</keyword>
<evidence type="ECO:0000313" key="11">
    <source>
        <dbReference type="Proteomes" id="UP000182257"/>
    </source>
</evidence>
<evidence type="ECO:0000256" key="5">
    <source>
        <dbReference type="ARBA" id="ARBA00023136"/>
    </source>
</evidence>
<keyword evidence="3 7" id="KW-0812">Transmembrane</keyword>
<feature type="transmembrane region" description="Helical" evidence="7">
    <location>
        <begin position="151"/>
        <end position="177"/>
    </location>
</feature>
<feature type="transmembrane region" description="Helical" evidence="7">
    <location>
        <begin position="285"/>
        <end position="312"/>
    </location>
</feature>
<feature type="compositionally biased region" description="Basic and acidic residues" evidence="6">
    <location>
        <begin position="83"/>
        <end position="94"/>
    </location>
</feature>
<dbReference type="Proteomes" id="UP000182257">
    <property type="component" value="Unassembled WGS sequence"/>
</dbReference>
<dbReference type="InterPro" id="IPR007168">
    <property type="entry name" value="Phageshock_PspC_N"/>
</dbReference>
<evidence type="ECO:0000256" key="6">
    <source>
        <dbReference type="SAM" id="MobiDB-lite"/>
    </source>
</evidence>
<evidence type="ECO:0000256" key="3">
    <source>
        <dbReference type="ARBA" id="ARBA00022692"/>
    </source>
</evidence>
<evidence type="ECO:0000259" key="9">
    <source>
        <dbReference type="Pfam" id="PF22571"/>
    </source>
</evidence>
<proteinExistence type="predicted"/>
<feature type="transmembrane region" description="Helical" evidence="7">
    <location>
        <begin position="227"/>
        <end position="260"/>
    </location>
</feature>
<evidence type="ECO:0000256" key="2">
    <source>
        <dbReference type="ARBA" id="ARBA00022475"/>
    </source>
</evidence>